<dbReference type="EMBL" id="JAUPBM010000073">
    <property type="protein sequence ID" value="MDO7020484.1"/>
    <property type="molecule type" value="Genomic_DNA"/>
</dbReference>
<proteinExistence type="predicted"/>
<feature type="domain" description="Ferritin-like diiron" evidence="6">
    <location>
        <begin position="2"/>
        <end position="132"/>
    </location>
</feature>
<organism evidence="7 8">
    <name type="scientific">Brachyspira innocens</name>
    <dbReference type="NCBI Taxonomy" id="13264"/>
    <lineage>
        <taxon>Bacteria</taxon>
        <taxon>Pseudomonadati</taxon>
        <taxon>Spirochaetota</taxon>
        <taxon>Spirochaetia</taxon>
        <taxon>Brachyspirales</taxon>
        <taxon>Brachyspiraceae</taxon>
        <taxon>Brachyspira</taxon>
    </lineage>
</organism>
<keyword evidence="3" id="KW-0479">Metal-binding</keyword>
<keyword evidence="5" id="KW-0408">Iron</keyword>
<sequence length="164" mass="19138">MKLKGSKTEVNLRNAFVGEAMARCRYMFYAEKAREEGKEDVALMYERAARNEQEHAKIWFENFHGIPSTEDNLKESITNENYESIDMYLSYAKTAQEEGFDDLAMAFMNVARIEDGHKKQFQSFLEDKSFDIKNWQCDICGYIDLANENPDICPVCKNRKSKKQ</sequence>
<name>A0ABT8YXA5_9SPIR</name>
<keyword evidence="4" id="KW-0249">Electron transport</keyword>
<dbReference type="Proteomes" id="UP001175147">
    <property type="component" value="Unassembled WGS sequence"/>
</dbReference>
<dbReference type="InterPro" id="IPR009078">
    <property type="entry name" value="Ferritin-like_SF"/>
</dbReference>
<dbReference type="Gene3D" id="2.20.28.10">
    <property type="match status" value="1"/>
</dbReference>
<dbReference type="Gene3D" id="1.20.1260.10">
    <property type="match status" value="1"/>
</dbReference>
<dbReference type="PROSITE" id="PS50905">
    <property type="entry name" value="FERRITIN_LIKE"/>
    <property type="match status" value="1"/>
</dbReference>
<evidence type="ECO:0000256" key="5">
    <source>
        <dbReference type="ARBA" id="ARBA00023004"/>
    </source>
</evidence>
<dbReference type="Pfam" id="PF21349">
    <property type="entry name" value="RUBY_RBDX"/>
    <property type="match status" value="1"/>
</dbReference>
<dbReference type="CDD" id="cd01041">
    <property type="entry name" value="Rubrerythrin"/>
    <property type="match status" value="1"/>
</dbReference>
<protein>
    <submittedName>
        <fullName evidence="7">Ferritin family protein</fullName>
    </submittedName>
</protein>
<dbReference type="RefSeq" id="WP_020005171.1">
    <property type="nucleotide sequence ID" value="NZ_JAUPBL010000043.1"/>
</dbReference>
<accession>A0ABT8YXA5</accession>
<dbReference type="InterPro" id="IPR052364">
    <property type="entry name" value="Rubrerythrin"/>
</dbReference>
<reference evidence="7" key="1">
    <citation type="submission" date="2023-07" db="EMBL/GenBank/DDBJ databases">
        <title>Mucosal microbiota of week-old chicken and adult hens.</title>
        <authorList>
            <person name="Volf J."/>
            <person name="Karasova D."/>
            <person name="Crhanova M."/>
            <person name="Faldynova M."/>
            <person name="Prikrylova H."/>
            <person name="Zeman M."/>
            <person name="Babak V."/>
            <person name="Rajova J."/>
            <person name="Rychlik I."/>
        </authorList>
    </citation>
    <scope>NUCLEOTIDE SEQUENCE</scope>
    <source>
        <strain evidence="7">ET902</strain>
    </source>
</reference>
<dbReference type="InterPro" id="IPR048574">
    <property type="entry name" value="RUBY_RBDX"/>
</dbReference>
<dbReference type="Pfam" id="PF02915">
    <property type="entry name" value="Rubrerythrin"/>
    <property type="match status" value="1"/>
</dbReference>
<evidence type="ECO:0000313" key="8">
    <source>
        <dbReference type="Proteomes" id="UP001175147"/>
    </source>
</evidence>
<dbReference type="SUPFAM" id="SSF47240">
    <property type="entry name" value="Ferritin-like"/>
    <property type="match status" value="1"/>
</dbReference>
<evidence type="ECO:0000313" key="7">
    <source>
        <dbReference type="EMBL" id="MDO7020484.1"/>
    </source>
</evidence>
<evidence type="ECO:0000256" key="3">
    <source>
        <dbReference type="ARBA" id="ARBA00022723"/>
    </source>
</evidence>
<evidence type="ECO:0000256" key="4">
    <source>
        <dbReference type="ARBA" id="ARBA00022982"/>
    </source>
</evidence>
<evidence type="ECO:0000256" key="2">
    <source>
        <dbReference type="ARBA" id="ARBA00022448"/>
    </source>
</evidence>
<dbReference type="InterPro" id="IPR003251">
    <property type="entry name" value="Rr_diiron-bd_dom"/>
</dbReference>
<gene>
    <name evidence="7" type="ORF">Q5M86_06830</name>
</gene>
<dbReference type="SUPFAM" id="SSF57802">
    <property type="entry name" value="Rubredoxin-like"/>
    <property type="match status" value="1"/>
</dbReference>
<dbReference type="PANTHER" id="PTHR43865:SF1">
    <property type="entry name" value="RUBRERYTHRIN-RELATED"/>
    <property type="match status" value="1"/>
</dbReference>
<comment type="caution">
    <text evidence="7">The sequence shown here is derived from an EMBL/GenBank/DDBJ whole genome shotgun (WGS) entry which is preliminary data.</text>
</comment>
<comment type="cofactor">
    <cofactor evidence="1">
        <name>Fe(3+)</name>
        <dbReference type="ChEBI" id="CHEBI:29034"/>
    </cofactor>
</comment>
<evidence type="ECO:0000259" key="6">
    <source>
        <dbReference type="PROSITE" id="PS50905"/>
    </source>
</evidence>
<dbReference type="InterPro" id="IPR012347">
    <property type="entry name" value="Ferritin-like"/>
</dbReference>
<dbReference type="PANTHER" id="PTHR43865">
    <property type="entry name" value="RUBRERYTHRIN-RELATED"/>
    <property type="match status" value="1"/>
</dbReference>
<dbReference type="InterPro" id="IPR009040">
    <property type="entry name" value="Ferritin-like_diiron"/>
</dbReference>
<evidence type="ECO:0000256" key="1">
    <source>
        <dbReference type="ARBA" id="ARBA00001965"/>
    </source>
</evidence>
<keyword evidence="8" id="KW-1185">Reference proteome</keyword>
<keyword evidence="2" id="KW-0813">Transport</keyword>